<accession>A0A1L9V034</accession>
<protein>
    <submittedName>
        <fullName evidence="2">Uncharacterized protein</fullName>
    </submittedName>
</protein>
<dbReference type="EMBL" id="KV878679">
    <property type="protein sequence ID" value="OJJ77313.1"/>
    <property type="molecule type" value="Genomic_DNA"/>
</dbReference>
<dbReference type="GeneID" id="93576006"/>
<dbReference type="AlphaFoldDB" id="A0A1L9V034"/>
<name>A0A1L9V034_ASPBC</name>
<feature type="compositionally biased region" description="Polar residues" evidence="1">
    <location>
        <begin position="17"/>
        <end position="34"/>
    </location>
</feature>
<evidence type="ECO:0000256" key="1">
    <source>
        <dbReference type="SAM" id="MobiDB-lite"/>
    </source>
</evidence>
<dbReference type="Proteomes" id="UP000184499">
    <property type="component" value="Unassembled WGS sequence"/>
</dbReference>
<evidence type="ECO:0000313" key="2">
    <source>
        <dbReference type="EMBL" id="OJJ77313.1"/>
    </source>
</evidence>
<dbReference type="VEuPathDB" id="FungiDB:ASPBRDRAFT_36533"/>
<sequence>MDVALVYEGSTNTDRLNFIMTSPSQKPRNHSASTPEARGWEHQPPVSNVHQAESPGVIIPSSTPPLDHISCRARAPVRFHRWFYLTSI</sequence>
<organism evidence="2 3">
    <name type="scientific">Aspergillus brasiliensis (strain CBS 101740 / IMI 381727 / IBT 21946)</name>
    <dbReference type="NCBI Taxonomy" id="767769"/>
    <lineage>
        <taxon>Eukaryota</taxon>
        <taxon>Fungi</taxon>
        <taxon>Dikarya</taxon>
        <taxon>Ascomycota</taxon>
        <taxon>Pezizomycotina</taxon>
        <taxon>Eurotiomycetes</taxon>
        <taxon>Eurotiomycetidae</taxon>
        <taxon>Eurotiales</taxon>
        <taxon>Aspergillaceae</taxon>
        <taxon>Aspergillus</taxon>
        <taxon>Aspergillus subgen. Circumdati</taxon>
    </lineage>
</organism>
<feature type="region of interest" description="Disordered" evidence="1">
    <location>
        <begin position="17"/>
        <end position="65"/>
    </location>
</feature>
<dbReference type="RefSeq" id="XP_067484560.1">
    <property type="nucleotide sequence ID" value="XM_067623518.1"/>
</dbReference>
<proteinExistence type="predicted"/>
<gene>
    <name evidence="2" type="ORF">ASPBRDRAFT_36533</name>
</gene>
<evidence type="ECO:0000313" key="3">
    <source>
        <dbReference type="Proteomes" id="UP000184499"/>
    </source>
</evidence>
<keyword evidence="3" id="KW-1185">Reference proteome</keyword>
<reference evidence="3" key="1">
    <citation type="journal article" date="2017" name="Genome Biol.">
        <title>Comparative genomics reveals high biological diversity and specific adaptations in the industrially and medically important fungal genus Aspergillus.</title>
        <authorList>
            <person name="de Vries R.P."/>
            <person name="Riley R."/>
            <person name="Wiebenga A."/>
            <person name="Aguilar-Osorio G."/>
            <person name="Amillis S."/>
            <person name="Uchima C.A."/>
            <person name="Anderluh G."/>
            <person name="Asadollahi M."/>
            <person name="Askin M."/>
            <person name="Barry K."/>
            <person name="Battaglia E."/>
            <person name="Bayram O."/>
            <person name="Benocci T."/>
            <person name="Braus-Stromeyer S.A."/>
            <person name="Caldana C."/>
            <person name="Canovas D."/>
            <person name="Cerqueira G.C."/>
            <person name="Chen F."/>
            <person name="Chen W."/>
            <person name="Choi C."/>
            <person name="Clum A."/>
            <person name="Dos Santos R.A."/>
            <person name="Damasio A.R."/>
            <person name="Diallinas G."/>
            <person name="Emri T."/>
            <person name="Fekete E."/>
            <person name="Flipphi M."/>
            <person name="Freyberg S."/>
            <person name="Gallo A."/>
            <person name="Gournas C."/>
            <person name="Habgood R."/>
            <person name="Hainaut M."/>
            <person name="Harispe M.L."/>
            <person name="Henrissat B."/>
            <person name="Hilden K.S."/>
            <person name="Hope R."/>
            <person name="Hossain A."/>
            <person name="Karabika E."/>
            <person name="Karaffa L."/>
            <person name="Karanyi Z."/>
            <person name="Krasevec N."/>
            <person name="Kuo A."/>
            <person name="Kusch H."/>
            <person name="LaButti K."/>
            <person name="Lagendijk E.L."/>
            <person name="Lapidus A."/>
            <person name="Levasseur A."/>
            <person name="Lindquist E."/>
            <person name="Lipzen A."/>
            <person name="Logrieco A.F."/>
            <person name="MacCabe A."/>
            <person name="Maekelae M.R."/>
            <person name="Malavazi I."/>
            <person name="Melin P."/>
            <person name="Meyer V."/>
            <person name="Mielnichuk N."/>
            <person name="Miskei M."/>
            <person name="Molnar A.P."/>
            <person name="Mule G."/>
            <person name="Ngan C.Y."/>
            <person name="Orejas M."/>
            <person name="Orosz E."/>
            <person name="Ouedraogo J.P."/>
            <person name="Overkamp K.M."/>
            <person name="Park H.-S."/>
            <person name="Perrone G."/>
            <person name="Piumi F."/>
            <person name="Punt P.J."/>
            <person name="Ram A.F."/>
            <person name="Ramon A."/>
            <person name="Rauscher S."/>
            <person name="Record E."/>
            <person name="Riano-Pachon D.M."/>
            <person name="Robert V."/>
            <person name="Roehrig J."/>
            <person name="Ruller R."/>
            <person name="Salamov A."/>
            <person name="Salih N.S."/>
            <person name="Samson R.A."/>
            <person name="Sandor E."/>
            <person name="Sanguinetti M."/>
            <person name="Schuetze T."/>
            <person name="Sepcic K."/>
            <person name="Shelest E."/>
            <person name="Sherlock G."/>
            <person name="Sophianopoulou V."/>
            <person name="Squina F.M."/>
            <person name="Sun H."/>
            <person name="Susca A."/>
            <person name="Todd R.B."/>
            <person name="Tsang A."/>
            <person name="Unkles S.E."/>
            <person name="van de Wiele N."/>
            <person name="van Rossen-Uffink D."/>
            <person name="Oliveira J.V."/>
            <person name="Vesth T.C."/>
            <person name="Visser J."/>
            <person name="Yu J.-H."/>
            <person name="Zhou M."/>
            <person name="Andersen M.R."/>
            <person name="Archer D.B."/>
            <person name="Baker S.E."/>
            <person name="Benoit I."/>
            <person name="Brakhage A.A."/>
            <person name="Braus G.H."/>
            <person name="Fischer R."/>
            <person name="Frisvad J.C."/>
            <person name="Goldman G.H."/>
            <person name="Houbraken J."/>
            <person name="Oakley B."/>
            <person name="Pocsi I."/>
            <person name="Scazzocchio C."/>
            <person name="Seiboth B."/>
            <person name="vanKuyk P.A."/>
            <person name="Wortman J."/>
            <person name="Dyer P.S."/>
            <person name="Grigoriev I.V."/>
        </authorList>
    </citation>
    <scope>NUCLEOTIDE SEQUENCE [LARGE SCALE GENOMIC DNA]</scope>
    <source>
        <strain evidence="3">CBS 101740 / IMI 381727 / IBT 21946</strain>
    </source>
</reference>